<evidence type="ECO:0000313" key="3">
    <source>
        <dbReference type="EMBL" id="OGZ72284.1"/>
    </source>
</evidence>
<evidence type="ECO:0000259" key="2">
    <source>
        <dbReference type="Pfam" id="PF01370"/>
    </source>
</evidence>
<dbReference type="InterPro" id="IPR036291">
    <property type="entry name" value="NAD(P)-bd_dom_sf"/>
</dbReference>
<dbReference type="InterPro" id="IPR001509">
    <property type="entry name" value="Epimerase_deHydtase"/>
</dbReference>
<dbReference type="AlphaFoldDB" id="A0A1G2IC50"/>
<proteinExistence type="inferred from homology"/>
<protein>
    <recommendedName>
        <fullName evidence="2">NAD-dependent epimerase/dehydratase domain-containing protein</fullName>
    </recommendedName>
</protein>
<name>A0A1G2IC50_9BACT</name>
<comment type="similarity">
    <text evidence="1">Belongs to the NAD(P)-dependent epimerase/dehydratase family.</text>
</comment>
<dbReference type="EMBL" id="MHPA01000028">
    <property type="protein sequence ID" value="OGZ72284.1"/>
    <property type="molecule type" value="Genomic_DNA"/>
</dbReference>
<dbReference type="PRINTS" id="PR01713">
    <property type="entry name" value="NUCEPIMERASE"/>
</dbReference>
<dbReference type="STRING" id="1802214.A2908_04060"/>
<dbReference type="Pfam" id="PF01370">
    <property type="entry name" value="Epimerase"/>
    <property type="match status" value="1"/>
</dbReference>
<gene>
    <name evidence="3" type="ORF">A2908_04060</name>
</gene>
<evidence type="ECO:0000256" key="1">
    <source>
        <dbReference type="ARBA" id="ARBA00007637"/>
    </source>
</evidence>
<sequence length="309" mass="34864">MNKATNPKKILVCGGTGFIGRKLVDRLQQQGRVVNLLVHDKISKPFKKNSVVIFKGDLLDKKTLIKAVENSNIILNLVSTFDDDACYLFNIASSANLLAACKDNKNIEKIIFISSGAVYGNYKSKPYKETDSLKPVTTYGLSKYLAEETHKFYSKKYNIPVIILRLANTYGPEQEIGVISEFLSFAFKNQPIKMHKNGKQARDFLYVDDAVSGIIKSIDYRSKGFDVFNISGKKAYSLLETIALIEKNIGRKIKIEFMPAKKYDMKYMCASYRKAKFAMGYEPKVSLNQGIARTIAYLIETTNNFSDNL</sequence>
<comment type="caution">
    <text evidence="3">The sequence shown here is derived from an EMBL/GenBank/DDBJ whole genome shotgun (WGS) entry which is preliminary data.</text>
</comment>
<dbReference type="Proteomes" id="UP000176774">
    <property type="component" value="Unassembled WGS sequence"/>
</dbReference>
<reference evidence="3 4" key="1">
    <citation type="journal article" date="2016" name="Nat. Commun.">
        <title>Thousands of microbial genomes shed light on interconnected biogeochemical processes in an aquifer system.</title>
        <authorList>
            <person name="Anantharaman K."/>
            <person name="Brown C.T."/>
            <person name="Hug L.A."/>
            <person name="Sharon I."/>
            <person name="Castelle C.J."/>
            <person name="Probst A.J."/>
            <person name="Thomas B.C."/>
            <person name="Singh A."/>
            <person name="Wilkins M.J."/>
            <person name="Karaoz U."/>
            <person name="Brodie E.L."/>
            <person name="Williams K.H."/>
            <person name="Hubbard S.S."/>
            <person name="Banfield J.F."/>
        </authorList>
    </citation>
    <scope>NUCLEOTIDE SEQUENCE [LARGE SCALE GENOMIC DNA]</scope>
</reference>
<accession>A0A1G2IC50</accession>
<feature type="domain" description="NAD-dependent epimerase/dehydratase" evidence="2">
    <location>
        <begin position="10"/>
        <end position="230"/>
    </location>
</feature>
<dbReference type="Gene3D" id="3.40.50.720">
    <property type="entry name" value="NAD(P)-binding Rossmann-like Domain"/>
    <property type="match status" value="1"/>
</dbReference>
<dbReference type="SUPFAM" id="SSF51735">
    <property type="entry name" value="NAD(P)-binding Rossmann-fold domains"/>
    <property type="match status" value="1"/>
</dbReference>
<evidence type="ECO:0000313" key="4">
    <source>
        <dbReference type="Proteomes" id="UP000176774"/>
    </source>
</evidence>
<organism evidence="3 4">
    <name type="scientific">Candidatus Staskawiczbacteria bacterium RIFCSPLOWO2_01_FULL_38_12b</name>
    <dbReference type="NCBI Taxonomy" id="1802214"/>
    <lineage>
        <taxon>Bacteria</taxon>
        <taxon>Candidatus Staskawicziibacteriota</taxon>
    </lineage>
</organism>
<dbReference type="PANTHER" id="PTHR43000">
    <property type="entry name" value="DTDP-D-GLUCOSE 4,6-DEHYDRATASE-RELATED"/>
    <property type="match status" value="1"/>
</dbReference>